<evidence type="ECO:0000313" key="2">
    <source>
        <dbReference type="Proteomes" id="UP000296216"/>
    </source>
</evidence>
<dbReference type="AlphaFoldDB" id="A0A4D6GSD7"/>
<gene>
    <name evidence="1" type="ORF">HBSAL_04785</name>
</gene>
<evidence type="ECO:0008006" key="3">
    <source>
        <dbReference type="Google" id="ProtNLM"/>
    </source>
</evidence>
<name>A0A4D6GSD7_HALS9</name>
<reference evidence="1 2" key="1">
    <citation type="journal article" date="2019" name="Microbiol. Resour. Announc.">
        <title>The Genome Sequence of the Halobacterium salinarum Type Strain Is Closely Related to That of Laboratory Strains NRC-1 and R1.</title>
        <authorList>
            <person name="Pfeiffer F."/>
            <person name="Marchfelder A."/>
            <person name="Habermann B."/>
            <person name="Dyall-Smith M.L."/>
        </authorList>
    </citation>
    <scope>NUCLEOTIDE SEQUENCE [LARGE SCALE GENOMIC DNA]</scope>
    <source>
        <strain evidence="2">ATCC 33171 / DSM 3754 / JCM 8978 / NBRC 102687 / NCIMB 764 / 91-R6</strain>
    </source>
</reference>
<sequence length="125" mass="14190">MILVRTWLTSYTRKRLSGLAHIVHIMSTEKKRVQFRAPDRLIDRADALAAVLGEDRTDVLVTALREYLQDAAHDDTLTQEIAAAYYDDEISFEQLKALVSAEEAANIRVLKQQLDEDFIDEVADA</sequence>
<evidence type="ECO:0000313" key="1">
    <source>
        <dbReference type="EMBL" id="QCC44655.1"/>
    </source>
</evidence>
<organism evidence="1 2">
    <name type="scientific">Halobacterium salinarum (strain ATCC 33171 / DSM 3754 / JCM 8978 / NBRC 102687 / NCIMB 764 / 91-R6)</name>
    <dbReference type="NCBI Taxonomy" id="2597657"/>
    <lineage>
        <taxon>Archaea</taxon>
        <taxon>Methanobacteriati</taxon>
        <taxon>Methanobacteriota</taxon>
        <taxon>Stenosarchaea group</taxon>
        <taxon>Halobacteria</taxon>
        <taxon>Halobacteriales</taxon>
        <taxon>Halobacteriaceae</taxon>
        <taxon>Halobacterium</taxon>
    </lineage>
</organism>
<proteinExistence type="predicted"/>
<dbReference type="EMBL" id="CP038631">
    <property type="protein sequence ID" value="QCC44655.1"/>
    <property type="molecule type" value="Genomic_DNA"/>
</dbReference>
<protein>
    <recommendedName>
        <fullName evidence="3">Ribbon-helix-helix protein CopG domain-containing protein</fullName>
    </recommendedName>
</protein>
<accession>A0A4D6GSD7</accession>
<dbReference type="Proteomes" id="UP000296216">
    <property type="component" value="Chromosome"/>
</dbReference>